<feature type="repeat" description="WD" evidence="3">
    <location>
        <begin position="885"/>
        <end position="926"/>
    </location>
</feature>
<dbReference type="KEGG" id="hhg:XM38_051330"/>
<feature type="repeat" description="WD" evidence="3">
    <location>
        <begin position="843"/>
        <end position="884"/>
    </location>
</feature>
<dbReference type="Pfam" id="PF00931">
    <property type="entry name" value="NB-ARC"/>
    <property type="match status" value="1"/>
</dbReference>
<dbReference type="SMART" id="SM00320">
    <property type="entry name" value="WD40"/>
    <property type="match status" value="14"/>
</dbReference>
<dbReference type="PROSITE" id="PS50294">
    <property type="entry name" value="WD_REPEATS_REGION"/>
    <property type="match status" value="9"/>
</dbReference>
<dbReference type="AlphaFoldDB" id="A0A1Z3HV21"/>
<dbReference type="PANTHER" id="PTHR19848">
    <property type="entry name" value="WD40 REPEAT PROTEIN"/>
    <property type="match status" value="1"/>
</dbReference>
<dbReference type="OrthoDB" id="434800at2"/>
<protein>
    <submittedName>
        <fullName evidence="6">WD-40 repeat protein</fullName>
    </submittedName>
</protein>
<dbReference type="GO" id="GO:0043531">
    <property type="term" value="F:ADP binding"/>
    <property type="evidence" value="ECO:0007669"/>
    <property type="project" value="InterPro"/>
</dbReference>
<dbReference type="Gene3D" id="2.160.20.80">
    <property type="entry name" value="E3 ubiquitin-protein ligase SopA"/>
    <property type="match status" value="1"/>
</dbReference>
<feature type="repeat" description="WD" evidence="3">
    <location>
        <begin position="975"/>
        <end position="1009"/>
    </location>
</feature>
<dbReference type="SUPFAM" id="SSF50978">
    <property type="entry name" value="WD40 repeat-like"/>
    <property type="match status" value="2"/>
</dbReference>
<dbReference type="Gene3D" id="3.40.50.300">
    <property type="entry name" value="P-loop containing nucleotide triphosphate hydrolases"/>
    <property type="match status" value="1"/>
</dbReference>
<evidence type="ECO:0000259" key="5">
    <source>
        <dbReference type="Pfam" id="PF26355"/>
    </source>
</evidence>
<accession>A0A1Z3HV21</accession>
<evidence type="ECO:0000256" key="1">
    <source>
        <dbReference type="ARBA" id="ARBA00022574"/>
    </source>
</evidence>
<feature type="repeat" description="WD" evidence="3">
    <location>
        <begin position="1094"/>
        <end position="1135"/>
    </location>
</feature>
<keyword evidence="7" id="KW-1185">Reference proteome</keyword>
<feature type="domain" description="vWA-MoxR associated protein N-terminal HTH" evidence="5">
    <location>
        <begin position="1"/>
        <end position="85"/>
    </location>
</feature>
<feature type="domain" description="NB-ARC" evidence="4">
    <location>
        <begin position="123"/>
        <end position="215"/>
    </location>
</feature>
<feature type="repeat" description="WD" evidence="3">
    <location>
        <begin position="927"/>
        <end position="968"/>
    </location>
</feature>
<dbReference type="STRING" id="1641165.XM38_01640"/>
<dbReference type="Pfam" id="PF26355">
    <property type="entry name" value="HTH_VMAP-M9"/>
    <property type="match status" value="1"/>
</dbReference>
<dbReference type="Gene3D" id="2.130.10.10">
    <property type="entry name" value="YVTN repeat-like/Quinoprotein amine dehydrogenase"/>
    <property type="match status" value="6"/>
</dbReference>
<dbReference type="CDD" id="cd00200">
    <property type="entry name" value="WD40"/>
    <property type="match status" value="2"/>
</dbReference>
<dbReference type="RefSeq" id="WP_088431372.1">
    <property type="nucleotide sequence ID" value="NZ_CP021983.2"/>
</dbReference>
<evidence type="ECO:0000256" key="3">
    <source>
        <dbReference type="PROSITE-ProRule" id="PRU00221"/>
    </source>
</evidence>
<gene>
    <name evidence="6" type="ORF">XM38_051330</name>
</gene>
<keyword evidence="1 3" id="KW-0853">WD repeat</keyword>
<dbReference type="PROSITE" id="PS00678">
    <property type="entry name" value="WD_REPEATS_1"/>
    <property type="match status" value="6"/>
</dbReference>
<dbReference type="InterPro" id="IPR011047">
    <property type="entry name" value="Quinoprotein_ADH-like_sf"/>
</dbReference>
<evidence type="ECO:0000313" key="7">
    <source>
        <dbReference type="Proteomes" id="UP000191901"/>
    </source>
</evidence>
<reference evidence="6 7" key="1">
    <citation type="journal article" date="2016" name="Biochim. Biophys. Acta">
        <title>Characterization of red-shifted phycobilisomes isolated from the chlorophyll f-containing cyanobacterium Halomicronema hongdechloris.</title>
        <authorList>
            <person name="Li Y."/>
            <person name="Lin Y."/>
            <person name="Garvey C.J."/>
            <person name="Birch D."/>
            <person name="Corkery R.W."/>
            <person name="Loughlin P.C."/>
            <person name="Scheer H."/>
            <person name="Willows R.D."/>
            <person name="Chen M."/>
        </authorList>
    </citation>
    <scope>NUCLEOTIDE SEQUENCE [LARGE SCALE GENOMIC DNA]</scope>
    <source>
        <strain evidence="6 7">C2206</strain>
    </source>
</reference>
<feature type="repeat" description="WD" evidence="3">
    <location>
        <begin position="769"/>
        <end position="800"/>
    </location>
</feature>
<feature type="repeat" description="WD" evidence="3">
    <location>
        <begin position="1010"/>
        <end position="1051"/>
    </location>
</feature>
<dbReference type="InterPro" id="IPR027417">
    <property type="entry name" value="P-loop_NTPase"/>
</dbReference>
<name>A0A1Z3HV21_9CYAN</name>
<dbReference type="InterPro" id="IPR001680">
    <property type="entry name" value="WD40_rpt"/>
</dbReference>
<dbReference type="PRINTS" id="PR00320">
    <property type="entry name" value="GPROTEINBRPT"/>
</dbReference>
<feature type="repeat" description="WD" evidence="3">
    <location>
        <begin position="717"/>
        <end position="758"/>
    </location>
</feature>
<dbReference type="SUPFAM" id="SSF52540">
    <property type="entry name" value="P-loop containing nucleoside triphosphate hydrolases"/>
    <property type="match status" value="1"/>
</dbReference>
<dbReference type="InterPro" id="IPR015943">
    <property type="entry name" value="WD40/YVTN_repeat-like_dom_sf"/>
</dbReference>
<dbReference type="InterPro" id="IPR058651">
    <property type="entry name" value="HTH_VMAP-M9"/>
</dbReference>
<dbReference type="PRINTS" id="PR00364">
    <property type="entry name" value="DISEASERSIST"/>
</dbReference>
<evidence type="ECO:0000256" key="2">
    <source>
        <dbReference type="ARBA" id="ARBA00022737"/>
    </source>
</evidence>
<feature type="repeat" description="WD" evidence="3">
    <location>
        <begin position="1052"/>
        <end position="1093"/>
    </location>
</feature>
<feature type="repeat" description="WD" evidence="3">
    <location>
        <begin position="634"/>
        <end position="675"/>
    </location>
</feature>
<feature type="repeat" description="WD" evidence="3">
    <location>
        <begin position="801"/>
        <end position="842"/>
    </location>
</feature>
<dbReference type="EMBL" id="CP021983">
    <property type="protein sequence ID" value="ASC74158.1"/>
    <property type="molecule type" value="Genomic_DNA"/>
</dbReference>
<feature type="repeat" description="WD" evidence="3">
    <location>
        <begin position="593"/>
        <end position="634"/>
    </location>
</feature>
<dbReference type="InterPro" id="IPR019775">
    <property type="entry name" value="WD40_repeat_CS"/>
</dbReference>
<proteinExistence type="predicted"/>
<sequence>MDPEQILETANVVLFAYEQRYLSDVETAILLGAIADQTYEEIAESAGYSINYLKRDIGPKLWRSLSAALGEKVSKTNFQQALKRHHDQAIPPAVATPAQAAQQDWGEAPDVSFFVGRQAELDILQQWSVEARCRLVALLGMGGIGKTVLGVTLAQQVQSGFDIVIWRSLRNAPPLETLLTQLVPLVSQQQATQPALPHLLPYLQTTRCLLILDNLEALLQPQSIGRFRPGYEDYEQLFQLVGDASHQSCMVLTSREKPSVLASREGVELPVRSLTLAGLQAEADAILTAKGLPENRDLRHQLIETYGGNPLALKIVATSIQDLFNGDIATFLAQGTVLFNGVRHLLDQQFERLSSLEQTLMYWLAINRDWTTVDTLQDDIVPPVSPYRLLEGLEALCRRSLIERQGGRYTQQPVVMEYVCDRLIENIVAELTTPELNLFISHALLKTTVAEYVRDSQTRLILAPIAQEFRRTFAAIASLEQQILRILTALRQTETTQSGYGSGNLINLCLQLGLNLSGFDFSGLRISHACLQQAELCNTNFSQADFSKTLFAEAFATVSAIAFSPDGRLLACGEFEGKLYIRQMPNGEIINVIPAHSAWIYQIAFSPDGKWLASGSHDYTAKVWEVSTGRCQHTFRHATITNGIAWSTDGTQLVSVSNEPALHFWNVATGEPIKTIPTQVTGFSVARRPTGDRLACSGRGNTISIWDAEGNTLLNVLPGHDNTIWLLVFSPDGKGIASTAQDGTVMLWDLATATGRQLHNNTSIMVWWLAFSPDGKTLAGASLDSTLRLWSVETGQLTKTLSGHGGNIWAVAYSPDGRLLASCGEDQTVKLWHSANGDCLQTWQGYSLSVWDIVISRSGQQLISDHQNGVLHVWDLDTGSCIRKMQGHTGLVSSIALSPDDQVLASASQDCTVRLWDIHSDECLSVYTGHENVVLSVAWHPDGQRLASTSLDGVVNIWQAQTQDCLQILKLGILVATADWHPNGQILATGQQDGLICLWEVSSGACLRSLTGHINSVLSVAFSPDGKVLASVAHDQTTKLWDVETGKCLHTFGGHSAWVVAVSWHPNGPLLATCSQDRTVRLWDVYNRDCRLVLEGHTNRVKAVRWGPEGEWLATCSLDETIRFWNSETGECFKTLRAKRLYEGMKITEVTGLTEAQKANLRSLGATDP</sequence>
<keyword evidence="2" id="KW-0677">Repeat</keyword>
<dbReference type="InterPro" id="IPR002182">
    <property type="entry name" value="NB-ARC"/>
</dbReference>
<dbReference type="SUPFAM" id="SSF50998">
    <property type="entry name" value="Quinoprotein alcohol dehydrogenase-like"/>
    <property type="match status" value="1"/>
</dbReference>
<evidence type="ECO:0000313" key="6">
    <source>
        <dbReference type="EMBL" id="ASC74158.1"/>
    </source>
</evidence>
<dbReference type="PROSITE" id="PS50082">
    <property type="entry name" value="WD_REPEATS_2"/>
    <property type="match status" value="12"/>
</dbReference>
<dbReference type="Pfam" id="PF00400">
    <property type="entry name" value="WD40"/>
    <property type="match status" value="12"/>
</dbReference>
<dbReference type="InterPro" id="IPR036322">
    <property type="entry name" value="WD40_repeat_dom_sf"/>
</dbReference>
<dbReference type="PANTHER" id="PTHR19848:SF8">
    <property type="entry name" value="F-BOX AND WD REPEAT DOMAIN CONTAINING 7"/>
    <property type="match status" value="1"/>
</dbReference>
<dbReference type="InterPro" id="IPR020472">
    <property type="entry name" value="WD40_PAC1"/>
</dbReference>
<dbReference type="SUPFAM" id="SSF141571">
    <property type="entry name" value="Pentapeptide repeat-like"/>
    <property type="match status" value="1"/>
</dbReference>
<evidence type="ECO:0000259" key="4">
    <source>
        <dbReference type="Pfam" id="PF00931"/>
    </source>
</evidence>
<organism evidence="6 7">
    <name type="scientific">Halomicronema hongdechloris C2206</name>
    <dbReference type="NCBI Taxonomy" id="1641165"/>
    <lineage>
        <taxon>Bacteria</taxon>
        <taxon>Bacillati</taxon>
        <taxon>Cyanobacteriota</taxon>
        <taxon>Cyanophyceae</taxon>
        <taxon>Nodosilineales</taxon>
        <taxon>Nodosilineaceae</taxon>
        <taxon>Halomicronema</taxon>
    </lineage>
</organism>
<dbReference type="Proteomes" id="UP000191901">
    <property type="component" value="Chromosome"/>
</dbReference>